<evidence type="ECO:0000259" key="7">
    <source>
        <dbReference type="Pfam" id="PF04539"/>
    </source>
</evidence>
<dbReference type="AlphaFoldDB" id="A0A822ZLY5"/>
<dbReference type="Pfam" id="PF04539">
    <property type="entry name" value="Sigma70_r3"/>
    <property type="match status" value="1"/>
</dbReference>
<evidence type="ECO:0000256" key="6">
    <source>
        <dbReference type="SAM" id="MobiDB-lite"/>
    </source>
</evidence>
<dbReference type="Gene3D" id="1.10.10.10">
    <property type="entry name" value="Winged helix-like DNA-binding domain superfamily/Winged helix DNA-binding domain"/>
    <property type="match status" value="2"/>
</dbReference>
<keyword evidence="11" id="KW-1185">Reference proteome</keyword>
<dbReference type="NCBIfam" id="TIGR02937">
    <property type="entry name" value="sigma70-ECF"/>
    <property type="match status" value="1"/>
</dbReference>
<evidence type="ECO:0000256" key="1">
    <source>
        <dbReference type="ARBA" id="ARBA00007788"/>
    </source>
</evidence>
<keyword evidence="3" id="KW-0731">Sigma factor</keyword>
<accession>A0A822ZLY5</accession>
<dbReference type="Pfam" id="PF04545">
    <property type="entry name" value="Sigma70_r4"/>
    <property type="match status" value="1"/>
</dbReference>
<dbReference type="InterPro" id="IPR013324">
    <property type="entry name" value="RNA_pol_sigma_r3/r4-like"/>
</dbReference>
<feature type="domain" description="RNA polymerase sigma-70 region 3" evidence="7">
    <location>
        <begin position="416"/>
        <end position="490"/>
    </location>
</feature>
<dbReference type="InterPro" id="IPR014284">
    <property type="entry name" value="RNA_pol_sigma-70_dom"/>
</dbReference>
<dbReference type="InterPro" id="IPR000943">
    <property type="entry name" value="RNA_pol_sigma70"/>
</dbReference>
<evidence type="ECO:0000256" key="4">
    <source>
        <dbReference type="ARBA" id="ARBA00023125"/>
    </source>
</evidence>
<keyword evidence="4" id="KW-0238">DNA-binding</keyword>
<feature type="region of interest" description="Disordered" evidence="6">
    <location>
        <begin position="218"/>
        <end position="255"/>
    </location>
</feature>
<reference evidence="10 11" key="1">
    <citation type="journal article" date="2020" name="Mol. Biol. Evol.">
        <title>Distinct Expression and Methylation Patterns for Genes with Different Fates following a Single Whole-Genome Duplication in Flowering Plants.</title>
        <authorList>
            <person name="Shi T."/>
            <person name="Rahmani R.S."/>
            <person name="Gugger P.F."/>
            <person name="Wang M."/>
            <person name="Li H."/>
            <person name="Zhang Y."/>
            <person name="Li Z."/>
            <person name="Wang Q."/>
            <person name="Van de Peer Y."/>
            <person name="Marchal K."/>
            <person name="Chen J."/>
        </authorList>
    </citation>
    <scope>NUCLEOTIDE SEQUENCE [LARGE SCALE GENOMIC DNA]</scope>
    <source>
        <tissue evidence="10">Leaf</tissue>
    </source>
</reference>
<dbReference type="GO" id="GO:0016987">
    <property type="term" value="F:sigma factor activity"/>
    <property type="evidence" value="ECO:0007669"/>
    <property type="project" value="UniProtKB-KW"/>
</dbReference>
<feature type="domain" description="RNA polymerase sigma-70 region 2" evidence="8">
    <location>
        <begin position="337"/>
        <end position="405"/>
    </location>
</feature>
<dbReference type="EMBL" id="DUZY01000007">
    <property type="protein sequence ID" value="DAD44531.1"/>
    <property type="molecule type" value="Genomic_DNA"/>
</dbReference>
<evidence type="ECO:0000256" key="5">
    <source>
        <dbReference type="ARBA" id="ARBA00023163"/>
    </source>
</evidence>
<dbReference type="SUPFAM" id="SSF88659">
    <property type="entry name" value="Sigma3 and sigma4 domains of RNA polymerase sigma factors"/>
    <property type="match status" value="2"/>
</dbReference>
<dbReference type="Gene3D" id="1.20.120.1810">
    <property type="match status" value="1"/>
</dbReference>
<dbReference type="InterPro" id="IPR007627">
    <property type="entry name" value="RNA_pol_sigma70_r2"/>
</dbReference>
<dbReference type="SUPFAM" id="SSF88946">
    <property type="entry name" value="Sigma2 domain of RNA polymerase sigma factors"/>
    <property type="match status" value="1"/>
</dbReference>
<dbReference type="InterPro" id="IPR036388">
    <property type="entry name" value="WH-like_DNA-bd_sf"/>
</dbReference>
<dbReference type="Proteomes" id="UP000607653">
    <property type="component" value="Unassembled WGS sequence"/>
</dbReference>
<dbReference type="PRINTS" id="PR00046">
    <property type="entry name" value="SIGMA70FCT"/>
</dbReference>
<feature type="compositionally biased region" description="Basic and acidic residues" evidence="6">
    <location>
        <begin position="218"/>
        <end position="235"/>
    </location>
</feature>
<dbReference type="PANTHER" id="PTHR30603">
    <property type="entry name" value="RNA POLYMERASE SIGMA FACTOR RPO"/>
    <property type="match status" value="1"/>
</dbReference>
<evidence type="ECO:0000256" key="2">
    <source>
        <dbReference type="ARBA" id="ARBA00023015"/>
    </source>
</evidence>
<evidence type="ECO:0008006" key="12">
    <source>
        <dbReference type="Google" id="ProtNLM"/>
    </source>
</evidence>
<organism evidence="10 11">
    <name type="scientific">Nelumbo nucifera</name>
    <name type="common">Sacred lotus</name>
    <dbReference type="NCBI Taxonomy" id="4432"/>
    <lineage>
        <taxon>Eukaryota</taxon>
        <taxon>Viridiplantae</taxon>
        <taxon>Streptophyta</taxon>
        <taxon>Embryophyta</taxon>
        <taxon>Tracheophyta</taxon>
        <taxon>Spermatophyta</taxon>
        <taxon>Magnoliopsida</taxon>
        <taxon>Proteales</taxon>
        <taxon>Nelumbonaceae</taxon>
        <taxon>Nelumbo</taxon>
    </lineage>
</organism>
<dbReference type="CDD" id="cd06171">
    <property type="entry name" value="Sigma70_r4"/>
    <property type="match status" value="1"/>
</dbReference>
<dbReference type="Pfam" id="PF04542">
    <property type="entry name" value="Sigma70_r2"/>
    <property type="match status" value="1"/>
</dbReference>
<protein>
    <recommendedName>
        <fullName evidence="12">RNA polymerase sigma factor sigC</fullName>
    </recommendedName>
</protein>
<evidence type="ECO:0000313" key="10">
    <source>
        <dbReference type="EMBL" id="DAD44531.1"/>
    </source>
</evidence>
<dbReference type="InterPro" id="IPR050239">
    <property type="entry name" value="Sigma-70_RNA_pol_init_factors"/>
</dbReference>
<sequence length="570" mass="65159">MGFGLDWKWVFPVQSHLLSHSSTRNHSSFVRSREAYFESARMSFLSVIPEESETLQKDPLKAYACSSGTLQPVNNGYAAIGVKGKIKLWCPLIFQMNTSKEFHNSLYDTFEDISIATPEDSSAFLASLQARKISCFSLLMENVEKIEDIFVSSDLIRLEKGILVQLEKLGALNLFHACLSRTVKVSSALNLHSALKECSKKYLMDGEMSDHVDHITVPSRRKEERKLRRERESKRASKKPALKSSPKCGIGGPQQSTISIAKRPASAKSRRLMIARNESEMSRAVKEVSCLERIRSNLEEELGRVISFSSWAEAVGLDEKELQQRLHFGWYCRDKLLRSTRSLVVYLARNYRGLGIAFEDLLQAGNFGVLQGAERFDHTRGYRFSTYVQYWIRKSMSTLVAQHSRGVHIPLTLSRAINQIHKTRKSFFNTHGRYPDDDEISKCTGLSVAKVRLAGKCLRVVGSIDQKMGDSLTVKFMEFMPDTSIKTPEDIVMRQHMRKDIHKLLQGLHPRERKVLVLRYGLCDGRCRSLEEIGRLFNVTKEWIRKIEKAAMTKVRTEEVQRNLSEYLHL</sequence>
<dbReference type="PANTHER" id="PTHR30603:SF13">
    <property type="entry name" value="RNA POLYMERASE SIGMA FACTOR SIGC"/>
    <property type="match status" value="1"/>
</dbReference>
<dbReference type="InterPro" id="IPR007624">
    <property type="entry name" value="RNA_pol_sigma70_r3"/>
</dbReference>
<dbReference type="InterPro" id="IPR007630">
    <property type="entry name" value="RNA_pol_sigma70_r4"/>
</dbReference>
<dbReference type="GO" id="GO:0006352">
    <property type="term" value="P:DNA-templated transcription initiation"/>
    <property type="evidence" value="ECO:0007669"/>
    <property type="project" value="InterPro"/>
</dbReference>
<keyword evidence="5" id="KW-0804">Transcription</keyword>
<comment type="caution">
    <text evidence="10">The sequence shown here is derived from an EMBL/GenBank/DDBJ whole genome shotgun (WGS) entry which is preliminary data.</text>
</comment>
<proteinExistence type="inferred from homology"/>
<name>A0A822ZLY5_NELNU</name>
<comment type="similarity">
    <text evidence="1">Belongs to the sigma-70 factor family.</text>
</comment>
<dbReference type="InterPro" id="IPR013325">
    <property type="entry name" value="RNA_pol_sigma_r2"/>
</dbReference>
<dbReference type="GO" id="GO:0003677">
    <property type="term" value="F:DNA binding"/>
    <property type="evidence" value="ECO:0007669"/>
    <property type="project" value="UniProtKB-KW"/>
</dbReference>
<evidence type="ECO:0000259" key="8">
    <source>
        <dbReference type="Pfam" id="PF04542"/>
    </source>
</evidence>
<feature type="domain" description="RNA polymerase sigma-70 region 4" evidence="9">
    <location>
        <begin position="504"/>
        <end position="556"/>
    </location>
</feature>
<evidence type="ECO:0000259" key="9">
    <source>
        <dbReference type="Pfam" id="PF04545"/>
    </source>
</evidence>
<keyword evidence="2" id="KW-0805">Transcription regulation</keyword>
<evidence type="ECO:0000256" key="3">
    <source>
        <dbReference type="ARBA" id="ARBA00023082"/>
    </source>
</evidence>
<gene>
    <name evidence="10" type="ORF">HUJ06_002761</name>
</gene>
<evidence type="ECO:0000313" key="11">
    <source>
        <dbReference type="Proteomes" id="UP000607653"/>
    </source>
</evidence>